<evidence type="ECO:0000256" key="2">
    <source>
        <dbReference type="SAM" id="SignalP"/>
    </source>
</evidence>
<feature type="transmembrane region" description="Helical" evidence="1">
    <location>
        <begin position="156"/>
        <end position="176"/>
    </location>
</feature>
<feature type="signal peptide" evidence="2">
    <location>
        <begin position="1"/>
        <end position="23"/>
    </location>
</feature>
<proteinExistence type="predicted"/>
<dbReference type="Pfam" id="PF08592">
    <property type="entry name" value="Anthrone_oxy"/>
    <property type="match status" value="1"/>
</dbReference>
<evidence type="ECO:0000256" key="1">
    <source>
        <dbReference type="SAM" id="Phobius"/>
    </source>
</evidence>
<dbReference type="AlphaFoldDB" id="A0A6H0Y2Q9"/>
<evidence type="ECO:0000313" key="3">
    <source>
        <dbReference type="EMBL" id="QIX01205.1"/>
    </source>
</evidence>
<keyword evidence="1" id="KW-1133">Transmembrane helix</keyword>
<protein>
    <recommendedName>
        <fullName evidence="5">DUF1772 domain-containing protein</fullName>
    </recommendedName>
</protein>
<name>A0A6H0Y2Q9_9PEZI</name>
<dbReference type="OrthoDB" id="3856093at2759"/>
<keyword evidence="1" id="KW-0812">Transmembrane</keyword>
<feature type="transmembrane region" description="Helical" evidence="1">
    <location>
        <begin position="98"/>
        <end position="119"/>
    </location>
</feature>
<sequence>MASFARDLWFITPLQALATIGTAANFGGSALQSPLIMPTLSLEKVPVQYNAIQIRYLVHESEKFFPPLNALCTLSNIVVGVTTFLYRDTSASASAKLPYAVAGTVLNLATTAWAILIMVPLNRSMAKDADALEANSTNENAAKSLRKTQQKWRQLNLVRASMMISASIVGLVGLLQDGALVKIPSK</sequence>
<reference evidence="3 4" key="1">
    <citation type="journal article" date="2016" name="Sci. Rep.">
        <title>Peltaster fructicola genome reveals evolution from an invasive phytopathogen to an ectophytic parasite.</title>
        <authorList>
            <person name="Xu C."/>
            <person name="Chen H."/>
            <person name="Gleason M.L."/>
            <person name="Xu J.R."/>
            <person name="Liu H."/>
            <person name="Zhang R."/>
            <person name="Sun G."/>
        </authorList>
    </citation>
    <scope>NUCLEOTIDE SEQUENCE [LARGE SCALE GENOMIC DNA]</scope>
    <source>
        <strain evidence="3 4">LNHT1506</strain>
    </source>
</reference>
<accession>A0A6H0Y2Q9</accession>
<feature type="transmembrane region" description="Helical" evidence="1">
    <location>
        <begin position="64"/>
        <end position="86"/>
    </location>
</feature>
<gene>
    <name evidence="3" type="ORF">AMS68_006722</name>
</gene>
<dbReference type="EMBL" id="CP051142">
    <property type="protein sequence ID" value="QIX01205.1"/>
    <property type="molecule type" value="Genomic_DNA"/>
</dbReference>
<organism evidence="3 4">
    <name type="scientific">Peltaster fructicola</name>
    <dbReference type="NCBI Taxonomy" id="286661"/>
    <lineage>
        <taxon>Eukaryota</taxon>
        <taxon>Fungi</taxon>
        <taxon>Dikarya</taxon>
        <taxon>Ascomycota</taxon>
        <taxon>Pezizomycotina</taxon>
        <taxon>Dothideomycetes</taxon>
        <taxon>Dothideomycetes incertae sedis</taxon>
        <taxon>Peltaster</taxon>
    </lineage>
</organism>
<keyword evidence="1" id="KW-0472">Membrane</keyword>
<evidence type="ECO:0000313" key="4">
    <source>
        <dbReference type="Proteomes" id="UP000503462"/>
    </source>
</evidence>
<dbReference type="InterPro" id="IPR013901">
    <property type="entry name" value="Anthrone_oxy"/>
</dbReference>
<evidence type="ECO:0008006" key="5">
    <source>
        <dbReference type="Google" id="ProtNLM"/>
    </source>
</evidence>
<dbReference type="Proteomes" id="UP000503462">
    <property type="component" value="Chromosome 4"/>
</dbReference>
<feature type="chain" id="PRO_5026202642" description="DUF1772 domain-containing protein" evidence="2">
    <location>
        <begin position="24"/>
        <end position="186"/>
    </location>
</feature>
<keyword evidence="2" id="KW-0732">Signal</keyword>
<keyword evidence="4" id="KW-1185">Reference proteome</keyword>